<sequence length="599" mass="63666">MTQVGRGREFTTRPELRGTFGMVSSTHWLASAGGMRMLELGGNAFDAAVAAGFVLQVVQPHLNGPGGDMPAVVWDDRVGAPEVLCAQGVAPAAASIGAFEDLGLDAVPGTGLLAACVPGAVDGWLLMLRDRGTLGLREVLEPAIGYAAAGHPTSPEMVGAVAAVEHVLRDAWPSTAAVYLPGGALPAAHSLFRNPDLARTYERLVHESEVSQGDREDRIDAARNAFSRGFVAEHIGRYLASAEVEDSSGRRHRSLLAVDDLATWSASWERPATRGFRGFTVCKPGAWSQGPVLLQQLALLDGLDLDRLERGGPDYVHTLVEAGKLAYADREAWYGDEPDVPLTALLSDGYAAERRALIGPDSSPALRPGSPDARTPLPIDVRLQATAEAAGAGEPTVLDARADVHRGDTCHVDVADRFGNMVSATPSGGWLQSSPVIPGLGFPLGTRLQMADLDRRRPNALRPGKRPRTTLSPGLVLRGGEPYLAFGTPGGDQQDQWALQFLLNVVLFGDDLQAAIDRPVFHSAHFPSSFHPRTAIPGRVVVEDRYPADTIAGLRRRGHDVRLAGPWSLTRTCAAGRDVDGVLRAGATPRGMEGYAIGR</sequence>
<gene>
    <name evidence="1" type="ORF">GCM10009836_17090</name>
</gene>
<protein>
    <submittedName>
        <fullName evidence="1">Gamma-glutamyltransferase</fullName>
    </submittedName>
</protein>
<evidence type="ECO:0000313" key="1">
    <source>
        <dbReference type="EMBL" id="GAA1838624.1"/>
    </source>
</evidence>
<dbReference type="InterPro" id="IPR043137">
    <property type="entry name" value="GGT_ssub_C"/>
</dbReference>
<proteinExistence type="predicted"/>
<dbReference type="Gene3D" id="3.60.20.40">
    <property type="match status" value="1"/>
</dbReference>
<dbReference type="InterPro" id="IPR052896">
    <property type="entry name" value="GGT-like_enzyme"/>
</dbReference>
<dbReference type="SUPFAM" id="SSF56235">
    <property type="entry name" value="N-terminal nucleophile aminohydrolases (Ntn hydrolases)"/>
    <property type="match status" value="1"/>
</dbReference>
<dbReference type="InterPro" id="IPR043138">
    <property type="entry name" value="GGT_lsub"/>
</dbReference>
<dbReference type="Proteomes" id="UP001500449">
    <property type="component" value="Unassembled WGS sequence"/>
</dbReference>
<accession>A0ABN2MTX3</accession>
<organism evidence="1 2">
    <name type="scientific">Pseudonocardia ailaonensis</name>
    <dbReference type="NCBI Taxonomy" id="367279"/>
    <lineage>
        <taxon>Bacteria</taxon>
        <taxon>Bacillati</taxon>
        <taxon>Actinomycetota</taxon>
        <taxon>Actinomycetes</taxon>
        <taxon>Pseudonocardiales</taxon>
        <taxon>Pseudonocardiaceae</taxon>
        <taxon>Pseudonocardia</taxon>
    </lineage>
</organism>
<evidence type="ECO:0000313" key="2">
    <source>
        <dbReference type="Proteomes" id="UP001500449"/>
    </source>
</evidence>
<keyword evidence="2" id="KW-1185">Reference proteome</keyword>
<dbReference type="Gene3D" id="1.10.246.130">
    <property type="match status" value="1"/>
</dbReference>
<dbReference type="EMBL" id="BAAAQK010000004">
    <property type="protein sequence ID" value="GAA1838624.1"/>
    <property type="molecule type" value="Genomic_DNA"/>
</dbReference>
<dbReference type="PANTHER" id="PTHR43881:SF1">
    <property type="entry name" value="GAMMA-GLUTAMYLTRANSPEPTIDASE (AFU_ORTHOLOGUE AFUA_4G13580)"/>
    <property type="match status" value="1"/>
</dbReference>
<dbReference type="PANTHER" id="PTHR43881">
    <property type="entry name" value="GAMMA-GLUTAMYLTRANSPEPTIDASE (AFU_ORTHOLOGUE AFUA_4G13580)"/>
    <property type="match status" value="1"/>
</dbReference>
<dbReference type="Pfam" id="PF01019">
    <property type="entry name" value="G_glu_transpept"/>
    <property type="match status" value="1"/>
</dbReference>
<name>A0ABN2MTX3_9PSEU</name>
<comment type="caution">
    <text evidence="1">The sequence shown here is derived from an EMBL/GenBank/DDBJ whole genome shotgun (WGS) entry which is preliminary data.</text>
</comment>
<dbReference type="PRINTS" id="PR01210">
    <property type="entry name" value="GGTRANSPTASE"/>
</dbReference>
<dbReference type="InterPro" id="IPR029055">
    <property type="entry name" value="Ntn_hydrolases_N"/>
</dbReference>
<reference evidence="1 2" key="1">
    <citation type="journal article" date="2019" name="Int. J. Syst. Evol. Microbiol.">
        <title>The Global Catalogue of Microorganisms (GCM) 10K type strain sequencing project: providing services to taxonomists for standard genome sequencing and annotation.</title>
        <authorList>
            <consortium name="The Broad Institute Genomics Platform"/>
            <consortium name="The Broad Institute Genome Sequencing Center for Infectious Disease"/>
            <person name="Wu L."/>
            <person name="Ma J."/>
        </authorList>
    </citation>
    <scope>NUCLEOTIDE SEQUENCE [LARGE SCALE GENOMIC DNA]</scope>
    <source>
        <strain evidence="1 2">JCM 16009</strain>
    </source>
</reference>